<evidence type="ECO:0000313" key="1">
    <source>
        <dbReference type="EMBL" id="PSJ25715.1"/>
    </source>
</evidence>
<evidence type="ECO:0000313" key="2">
    <source>
        <dbReference type="Proteomes" id="UP000242427"/>
    </source>
</evidence>
<accession>A0A9X7JL44</accession>
<reference evidence="1 2" key="1">
    <citation type="submission" date="2018-03" db="EMBL/GenBank/DDBJ databases">
        <title>Chitinolytic properties of Streptosporangium nondiastaticum TBG75A20.</title>
        <authorList>
            <person name="Gayathri V."/>
            <person name="Shiburaj S."/>
        </authorList>
    </citation>
    <scope>NUCLEOTIDE SEQUENCE [LARGE SCALE GENOMIC DNA]</scope>
    <source>
        <strain evidence="1 2">TBG75A20</strain>
    </source>
</reference>
<dbReference type="AlphaFoldDB" id="A0A9X7JL44"/>
<proteinExistence type="predicted"/>
<sequence length="32" mass="3137">MSRGWSGVVWGDAGEVWAWGAGSGWGAGGVSG</sequence>
<organism evidence="1 2">
    <name type="scientific">Streptosporangium nondiastaticum</name>
    <dbReference type="NCBI Taxonomy" id="35764"/>
    <lineage>
        <taxon>Bacteria</taxon>
        <taxon>Bacillati</taxon>
        <taxon>Actinomycetota</taxon>
        <taxon>Actinomycetes</taxon>
        <taxon>Streptosporangiales</taxon>
        <taxon>Streptosporangiaceae</taxon>
        <taxon>Streptosporangium</taxon>
    </lineage>
</organism>
<comment type="caution">
    <text evidence="1">The sequence shown here is derived from an EMBL/GenBank/DDBJ whole genome shotgun (WGS) entry which is preliminary data.</text>
</comment>
<dbReference type="Proteomes" id="UP000242427">
    <property type="component" value="Unassembled WGS sequence"/>
</dbReference>
<feature type="non-terminal residue" evidence="1">
    <location>
        <position position="32"/>
    </location>
</feature>
<gene>
    <name evidence="1" type="ORF">B7P34_26710</name>
</gene>
<dbReference type="EMBL" id="PXWG01000106">
    <property type="protein sequence ID" value="PSJ25715.1"/>
    <property type="molecule type" value="Genomic_DNA"/>
</dbReference>
<keyword evidence="2" id="KW-1185">Reference proteome</keyword>
<protein>
    <submittedName>
        <fullName evidence="1">Methanol dehydrogenase</fullName>
    </submittedName>
</protein>
<name>A0A9X7JL44_9ACTN</name>